<evidence type="ECO:0000313" key="3">
    <source>
        <dbReference type="Proteomes" id="UP000541610"/>
    </source>
</evidence>
<dbReference type="EMBL" id="JABANP010000064">
    <property type="protein sequence ID" value="KAF4692179.1"/>
    <property type="molecule type" value="Genomic_DNA"/>
</dbReference>
<accession>A0A7J6P7X7</accession>
<evidence type="ECO:0008006" key="4">
    <source>
        <dbReference type="Google" id="ProtNLM"/>
    </source>
</evidence>
<comment type="caution">
    <text evidence="2">The sequence shown here is derived from an EMBL/GenBank/DDBJ whole genome shotgun (WGS) entry which is preliminary data.</text>
</comment>
<gene>
    <name evidence="2" type="ORF">FOZ60_013919</name>
</gene>
<evidence type="ECO:0000256" key="1">
    <source>
        <dbReference type="SAM" id="MobiDB-lite"/>
    </source>
</evidence>
<organism evidence="2 3">
    <name type="scientific">Perkinsus olseni</name>
    <name type="common">Perkinsus atlanticus</name>
    <dbReference type="NCBI Taxonomy" id="32597"/>
    <lineage>
        <taxon>Eukaryota</taxon>
        <taxon>Sar</taxon>
        <taxon>Alveolata</taxon>
        <taxon>Perkinsozoa</taxon>
        <taxon>Perkinsea</taxon>
        <taxon>Perkinsida</taxon>
        <taxon>Perkinsidae</taxon>
        <taxon>Perkinsus</taxon>
    </lineage>
</organism>
<dbReference type="Proteomes" id="UP000541610">
    <property type="component" value="Unassembled WGS sequence"/>
</dbReference>
<protein>
    <recommendedName>
        <fullName evidence="4">F-box domain-containing protein</fullName>
    </recommendedName>
</protein>
<name>A0A7J6P7X7_PEROL</name>
<proteinExistence type="predicted"/>
<evidence type="ECO:0000313" key="2">
    <source>
        <dbReference type="EMBL" id="KAF4692179.1"/>
    </source>
</evidence>
<reference evidence="2 3" key="1">
    <citation type="submission" date="2020-04" db="EMBL/GenBank/DDBJ databases">
        <title>Perkinsus olseni comparative genomics.</title>
        <authorList>
            <person name="Bogema D.R."/>
        </authorList>
    </citation>
    <scope>NUCLEOTIDE SEQUENCE [LARGE SCALE GENOMIC DNA]</scope>
    <source>
        <strain evidence="2">00978-12</strain>
    </source>
</reference>
<sequence>MSSSSSSSSLSVGTIFQRARSGVDRIEAQLQPGGPRAGSGIKEDERAVVDALIEEVRRKAAPGGMYGTQMREKALALISRWEAVKRRFAPTPDVLDATTLESLQAAFVGELQRLGQDAVVEWYGSDVVVRISDCRFTVMTLGRSVIVEGMRQGRRIQCVEESGKIARGTLARFRRTCAEPLIYGLPVPHLCELPVDLTNRIVGYCISVGDLVHLELTCKFLNATCAPFWHNIAAQLGLKGNLPPKTLVKNHYAELRAIRRRFVIPRVTGRYGGPRHDPNRGASPITPSREFGTTRIRGEA</sequence>
<dbReference type="CDD" id="cd09917">
    <property type="entry name" value="F-box_SF"/>
    <property type="match status" value="1"/>
</dbReference>
<feature type="region of interest" description="Disordered" evidence="1">
    <location>
        <begin position="272"/>
        <end position="300"/>
    </location>
</feature>
<dbReference type="OrthoDB" id="10420983at2759"/>
<dbReference type="AlphaFoldDB" id="A0A7J6P7X7"/>